<dbReference type="Proteomes" id="UP000807716">
    <property type="component" value="Unassembled WGS sequence"/>
</dbReference>
<comment type="caution">
    <text evidence="1">The sequence shown here is derived from an EMBL/GenBank/DDBJ whole genome shotgun (WGS) entry which is preliminary data.</text>
</comment>
<dbReference type="AlphaFoldDB" id="A0A9P6QBY1"/>
<proteinExistence type="predicted"/>
<keyword evidence="2" id="KW-1185">Reference proteome</keyword>
<gene>
    <name evidence="1" type="ORF">DFQ27_000784</name>
</gene>
<protein>
    <submittedName>
        <fullName evidence="1">Uncharacterized protein</fullName>
    </submittedName>
</protein>
<organism evidence="1 2">
    <name type="scientific">Actinomortierella ambigua</name>
    <dbReference type="NCBI Taxonomy" id="1343610"/>
    <lineage>
        <taxon>Eukaryota</taxon>
        <taxon>Fungi</taxon>
        <taxon>Fungi incertae sedis</taxon>
        <taxon>Mucoromycota</taxon>
        <taxon>Mortierellomycotina</taxon>
        <taxon>Mortierellomycetes</taxon>
        <taxon>Mortierellales</taxon>
        <taxon>Mortierellaceae</taxon>
        <taxon>Actinomortierella</taxon>
    </lineage>
</organism>
<dbReference type="EMBL" id="JAAAJB010000121">
    <property type="protein sequence ID" value="KAG0265188.1"/>
    <property type="molecule type" value="Genomic_DNA"/>
</dbReference>
<evidence type="ECO:0000313" key="1">
    <source>
        <dbReference type="EMBL" id="KAG0265188.1"/>
    </source>
</evidence>
<name>A0A9P6QBY1_9FUNG</name>
<reference evidence="1" key="1">
    <citation type="journal article" date="2020" name="Fungal Divers.">
        <title>Resolving the Mortierellaceae phylogeny through synthesis of multi-gene phylogenetics and phylogenomics.</title>
        <authorList>
            <person name="Vandepol N."/>
            <person name="Liber J."/>
            <person name="Desiro A."/>
            <person name="Na H."/>
            <person name="Kennedy M."/>
            <person name="Barry K."/>
            <person name="Grigoriev I.V."/>
            <person name="Miller A.N."/>
            <person name="O'Donnell K."/>
            <person name="Stajich J.E."/>
            <person name="Bonito G."/>
        </authorList>
    </citation>
    <scope>NUCLEOTIDE SEQUENCE</scope>
    <source>
        <strain evidence="1">BC1065</strain>
    </source>
</reference>
<evidence type="ECO:0000313" key="2">
    <source>
        <dbReference type="Proteomes" id="UP000807716"/>
    </source>
</evidence>
<dbReference type="OrthoDB" id="5596610at2759"/>
<sequence>MHKMAQAATRPLSSSGPNNICKSVQFSRFIKVSFTYPEDEYDRTALEPAKLTSSEASELVQLRVNLREMNRRLLEEANTNGSSDMTSPLDFSCDHHHLLHTGAAPGASSNVPSSAAHLPMHAHAHLYQAKENVPCHA</sequence>
<accession>A0A9P6QBY1</accession>